<proteinExistence type="predicted"/>
<evidence type="ECO:0000256" key="1">
    <source>
        <dbReference type="PIRSR" id="PIRSR602481-1"/>
    </source>
</evidence>
<dbReference type="Proteomes" id="UP000232883">
    <property type="component" value="Chromosome"/>
</dbReference>
<dbReference type="OrthoDB" id="594893at2"/>
<organism evidence="2 3">
    <name type="scientific">Spirosoma pollinicola</name>
    <dbReference type="NCBI Taxonomy" id="2057025"/>
    <lineage>
        <taxon>Bacteria</taxon>
        <taxon>Pseudomonadati</taxon>
        <taxon>Bacteroidota</taxon>
        <taxon>Cytophagia</taxon>
        <taxon>Cytophagales</taxon>
        <taxon>Cytophagaceae</taxon>
        <taxon>Spirosoma</taxon>
    </lineage>
</organism>
<dbReference type="GO" id="GO:0003700">
    <property type="term" value="F:DNA-binding transcription factor activity"/>
    <property type="evidence" value="ECO:0007669"/>
    <property type="project" value="InterPro"/>
</dbReference>
<feature type="binding site" evidence="1">
    <location>
        <position position="120"/>
    </location>
    <ligand>
        <name>Zn(2+)</name>
        <dbReference type="ChEBI" id="CHEBI:29105"/>
    </ligand>
</feature>
<dbReference type="AlphaFoldDB" id="A0A2K8Z7U9"/>
<keyword evidence="1" id="KW-0862">Zinc</keyword>
<dbReference type="EMBL" id="CP025096">
    <property type="protein sequence ID" value="AUD05967.1"/>
    <property type="molecule type" value="Genomic_DNA"/>
</dbReference>
<protein>
    <submittedName>
        <fullName evidence="2">Transcriptional regulator</fullName>
    </submittedName>
</protein>
<sequence length="131" mass="14836">MIRRHTPAKEAVLAVLSSTAKAMSQDAIERRIGIDVDRATIYRVLNRFYEDGIVHKIVAEDGKQYFAVCQKCEGPNEPLPHFHFRCTQCETIQCLPIPVQFTLAEGYQVDHVNCVLTGVCKDCQEDAFNLH</sequence>
<dbReference type="Gene3D" id="1.10.10.10">
    <property type="entry name" value="Winged helix-like DNA-binding domain superfamily/Winged helix DNA-binding domain"/>
    <property type="match status" value="1"/>
</dbReference>
<dbReference type="Pfam" id="PF01475">
    <property type="entry name" value="FUR"/>
    <property type="match status" value="1"/>
</dbReference>
<dbReference type="GO" id="GO:0045892">
    <property type="term" value="P:negative regulation of DNA-templated transcription"/>
    <property type="evidence" value="ECO:0007669"/>
    <property type="project" value="TreeGrafter"/>
</dbReference>
<dbReference type="GO" id="GO:0008270">
    <property type="term" value="F:zinc ion binding"/>
    <property type="evidence" value="ECO:0007669"/>
    <property type="project" value="TreeGrafter"/>
</dbReference>
<feature type="binding site" evidence="1">
    <location>
        <position position="89"/>
    </location>
    <ligand>
        <name>Zn(2+)</name>
        <dbReference type="ChEBI" id="CHEBI:29105"/>
    </ligand>
</feature>
<feature type="binding site" evidence="1">
    <location>
        <position position="123"/>
    </location>
    <ligand>
        <name>Zn(2+)</name>
        <dbReference type="ChEBI" id="CHEBI:29105"/>
    </ligand>
</feature>
<keyword evidence="1" id="KW-0479">Metal-binding</keyword>
<dbReference type="PANTHER" id="PTHR33202">
    <property type="entry name" value="ZINC UPTAKE REGULATION PROTEIN"/>
    <property type="match status" value="1"/>
</dbReference>
<dbReference type="GO" id="GO:1900376">
    <property type="term" value="P:regulation of secondary metabolite biosynthetic process"/>
    <property type="evidence" value="ECO:0007669"/>
    <property type="project" value="TreeGrafter"/>
</dbReference>
<dbReference type="PANTHER" id="PTHR33202:SF7">
    <property type="entry name" value="FERRIC UPTAKE REGULATION PROTEIN"/>
    <property type="match status" value="1"/>
</dbReference>
<dbReference type="InterPro" id="IPR036390">
    <property type="entry name" value="WH_DNA-bd_sf"/>
</dbReference>
<dbReference type="SUPFAM" id="SSF46785">
    <property type="entry name" value="Winged helix' DNA-binding domain"/>
    <property type="match status" value="1"/>
</dbReference>
<accession>A0A2K8Z7U9</accession>
<feature type="binding site" evidence="1">
    <location>
        <position position="86"/>
    </location>
    <ligand>
        <name>Zn(2+)</name>
        <dbReference type="ChEBI" id="CHEBI:29105"/>
    </ligand>
</feature>
<evidence type="ECO:0000313" key="3">
    <source>
        <dbReference type="Proteomes" id="UP000232883"/>
    </source>
</evidence>
<gene>
    <name evidence="2" type="ORF">CWM47_31450</name>
</gene>
<dbReference type="InterPro" id="IPR036388">
    <property type="entry name" value="WH-like_DNA-bd_sf"/>
</dbReference>
<name>A0A2K8Z7U9_9BACT</name>
<dbReference type="GO" id="GO:0000976">
    <property type="term" value="F:transcription cis-regulatory region binding"/>
    <property type="evidence" value="ECO:0007669"/>
    <property type="project" value="TreeGrafter"/>
</dbReference>
<reference evidence="2 3" key="1">
    <citation type="submission" date="2017-11" db="EMBL/GenBank/DDBJ databases">
        <title>Taxonomic description and genome sequences of Spirosoma HA7 sp. nov., isolated from pollen microhabitat of Corylus avellana.</title>
        <authorList>
            <person name="Ambika Manirajan B."/>
            <person name="Suarez C."/>
            <person name="Ratering S."/>
            <person name="Geissler-Plaum R."/>
            <person name="Cardinale M."/>
            <person name="Sylvia S."/>
        </authorList>
    </citation>
    <scope>NUCLEOTIDE SEQUENCE [LARGE SCALE GENOMIC DNA]</scope>
    <source>
        <strain evidence="2 3">HA7</strain>
    </source>
</reference>
<comment type="cofactor">
    <cofactor evidence="1">
        <name>Zn(2+)</name>
        <dbReference type="ChEBI" id="CHEBI:29105"/>
    </cofactor>
    <text evidence="1">Binds 1 zinc ion per subunit.</text>
</comment>
<keyword evidence="3" id="KW-1185">Reference proteome</keyword>
<evidence type="ECO:0000313" key="2">
    <source>
        <dbReference type="EMBL" id="AUD05967.1"/>
    </source>
</evidence>
<dbReference type="KEGG" id="spir:CWM47_31450"/>
<dbReference type="InterPro" id="IPR002481">
    <property type="entry name" value="FUR"/>
</dbReference>